<dbReference type="Pfam" id="PF07942">
    <property type="entry name" value="CARME"/>
    <property type="match status" value="1"/>
</dbReference>
<dbReference type="SMART" id="SM01296">
    <property type="entry name" value="N2227"/>
    <property type="match status" value="1"/>
</dbReference>
<evidence type="ECO:0000256" key="4">
    <source>
        <dbReference type="ARBA" id="ARBA00022679"/>
    </source>
</evidence>
<reference evidence="6" key="1">
    <citation type="journal article" date="2016" name="Proc. Natl. Acad. Sci. U.S.A.">
        <title>Lipid metabolic changes in an early divergent fungus govern the establishment of a mutualistic symbiosis with endobacteria.</title>
        <authorList>
            <person name="Lastovetsky O.A."/>
            <person name="Gaspar M.L."/>
            <person name="Mondo S.J."/>
            <person name="LaButti K.M."/>
            <person name="Sandor L."/>
            <person name="Grigoriev I.V."/>
            <person name="Henry S.A."/>
            <person name="Pawlowska T.E."/>
        </authorList>
    </citation>
    <scope>NUCLEOTIDE SEQUENCE [LARGE SCALE GENOMIC DNA]</scope>
    <source>
        <strain evidence="6">ATCC 52814</strain>
    </source>
</reference>
<comment type="similarity">
    <text evidence="1">Belongs to the carnosine N-methyltransferase family.</text>
</comment>
<organism evidence="6">
    <name type="scientific">Rhizopus microsporus var. microsporus</name>
    <dbReference type="NCBI Taxonomy" id="86635"/>
    <lineage>
        <taxon>Eukaryota</taxon>
        <taxon>Fungi</taxon>
        <taxon>Fungi incertae sedis</taxon>
        <taxon>Mucoromycota</taxon>
        <taxon>Mucoromycotina</taxon>
        <taxon>Mucoromycetes</taxon>
        <taxon>Mucorales</taxon>
        <taxon>Mucorineae</taxon>
        <taxon>Rhizopodaceae</taxon>
        <taxon>Rhizopus</taxon>
    </lineage>
</organism>
<evidence type="ECO:0000256" key="1">
    <source>
        <dbReference type="ARBA" id="ARBA00010086"/>
    </source>
</evidence>
<sequence>MTDRHCHNTEEQDPAESEQVYLIKVITAFASYKRFSLNNNHRRRRDYLSLPEHHKKLIPDFLDKVNKVDECIEHNMTFIRDIVKSANMFLDPSIMEHSQQKLYSSMRNSNRPPVSPMDMDKVRSTLKQFVRDWSKQGERERKLTYDPVIQELNTLYQHVPADKRGDIRVLVPGAGLGRLAFDIASQGIYCVHINAFDRDLFTFFPNQQGLAVKLFGSHFILNRVKEVNEYSIYPFIHSYSNIKSDLDQLSPIKVPDVLPAHLPSTVDFSMVAGDFVEVYGQQENNFEAWDVVVTCFFIDTAKNILEYLEVIHKILKPQGTWINIGPLLYHFEDSSAGDTSIEISLEQVKDVAKKMGFEFKKESTVSTTYTSNPESMLKYVYECAFWTAVKL</sequence>
<dbReference type="SUPFAM" id="SSF53335">
    <property type="entry name" value="S-adenosyl-L-methionine-dependent methyltransferases"/>
    <property type="match status" value="1"/>
</dbReference>
<gene>
    <name evidence="6" type="ORF">BCV72DRAFT_304402</name>
</gene>
<evidence type="ECO:0000313" key="6">
    <source>
        <dbReference type="EMBL" id="ORE07652.1"/>
    </source>
</evidence>
<dbReference type="EMBL" id="KV921900">
    <property type="protein sequence ID" value="ORE07652.1"/>
    <property type="molecule type" value="Genomic_DNA"/>
</dbReference>
<keyword evidence="3" id="KW-0489">Methyltransferase</keyword>
<dbReference type="OrthoDB" id="978at2759"/>
<keyword evidence="5" id="KW-0949">S-adenosyl-L-methionine</keyword>
<dbReference type="InterPro" id="IPR029063">
    <property type="entry name" value="SAM-dependent_MTases_sf"/>
</dbReference>
<dbReference type="GO" id="GO:0030735">
    <property type="term" value="F:carnosine N-methyltransferase activity"/>
    <property type="evidence" value="ECO:0007669"/>
    <property type="project" value="UniProtKB-EC"/>
</dbReference>
<dbReference type="AlphaFoldDB" id="A0A1X0R6M6"/>
<evidence type="ECO:0000256" key="5">
    <source>
        <dbReference type="ARBA" id="ARBA00022691"/>
    </source>
</evidence>
<accession>A0A1X0R6M6</accession>
<dbReference type="GO" id="GO:0032259">
    <property type="term" value="P:methylation"/>
    <property type="evidence" value="ECO:0007669"/>
    <property type="project" value="UniProtKB-KW"/>
</dbReference>
<dbReference type="Gene3D" id="3.40.50.150">
    <property type="entry name" value="Vaccinia Virus protein VP39"/>
    <property type="match status" value="1"/>
</dbReference>
<dbReference type="VEuPathDB" id="FungiDB:BCV72DRAFT_304402"/>
<proteinExistence type="inferred from homology"/>
<dbReference type="Proteomes" id="UP000242414">
    <property type="component" value="Unassembled WGS sequence"/>
</dbReference>
<dbReference type="PANTHER" id="PTHR12303:SF6">
    <property type="entry name" value="CARNOSINE N-METHYLTRANSFERASE"/>
    <property type="match status" value="1"/>
</dbReference>
<name>A0A1X0R6M6_RHIZD</name>
<evidence type="ECO:0000256" key="2">
    <source>
        <dbReference type="ARBA" id="ARBA00012003"/>
    </source>
</evidence>
<dbReference type="InterPro" id="IPR012901">
    <property type="entry name" value="CARME"/>
</dbReference>
<keyword evidence="4" id="KW-0808">Transferase</keyword>
<protein>
    <recommendedName>
        <fullName evidence="2">carnosine N-methyltransferase</fullName>
        <ecNumber evidence="2">2.1.1.22</ecNumber>
    </recommendedName>
</protein>
<evidence type="ECO:0000256" key="3">
    <source>
        <dbReference type="ARBA" id="ARBA00022603"/>
    </source>
</evidence>
<dbReference type="EC" id="2.1.1.22" evidence="2"/>
<dbReference type="PANTHER" id="PTHR12303">
    <property type="entry name" value="CARNOSINE N-METHYLTRANSFERASE"/>
    <property type="match status" value="1"/>
</dbReference>